<dbReference type="Gramene" id="KQK12862">
    <property type="protein sequence ID" value="KQK12862"/>
    <property type="gene ID" value="BRADI_1g06451v3"/>
</dbReference>
<evidence type="ECO:0000313" key="2">
    <source>
        <dbReference type="EMBL" id="KQK12862.2"/>
    </source>
</evidence>
<keyword evidence="4" id="KW-1185">Reference proteome</keyword>
<organism evidence="2">
    <name type="scientific">Brachypodium distachyon</name>
    <name type="common">Purple false brome</name>
    <name type="synonym">Trachynia distachya</name>
    <dbReference type="NCBI Taxonomy" id="15368"/>
    <lineage>
        <taxon>Eukaryota</taxon>
        <taxon>Viridiplantae</taxon>
        <taxon>Streptophyta</taxon>
        <taxon>Embryophyta</taxon>
        <taxon>Tracheophyta</taxon>
        <taxon>Spermatophyta</taxon>
        <taxon>Magnoliopsida</taxon>
        <taxon>Liliopsida</taxon>
        <taxon>Poales</taxon>
        <taxon>Poaceae</taxon>
        <taxon>BOP clade</taxon>
        <taxon>Pooideae</taxon>
        <taxon>Stipodae</taxon>
        <taxon>Brachypodieae</taxon>
        <taxon>Brachypodium</taxon>
    </lineage>
</organism>
<protein>
    <submittedName>
        <fullName evidence="2 3">Uncharacterized protein</fullName>
    </submittedName>
</protein>
<accession>A0A0Q3N867</accession>
<dbReference type="Proteomes" id="UP000008810">
    <property type="component" value="Chromosome 1"/>
</dbReference>
<gene>
    <name evidence="2" type="ORF">BRADI_1g06451v3</name>
</gene>
<reference evidence="2" key="2">
    <citation type="submission" date="2017-06" db="EMBL/GenBank/DDBJ databases">
        <title>WGS assembly of Brachypodium distachyon.</title>
        <authorList>
            <consortium name="The International Brachypodium Initiative"/>
            <person name="Lucas S."/>
            <person name="Harmon-Smith M."/>
            <person name="Lail K."/>
            <person name="Tice H."/>
            <person name="Grimwood J."/>
            <person name="Bruce D."/>
            <person name="Barry K."/>
            <person name="Shu S."/>
            <person name="Lindquist E."/>
            <person name="Wang M."/>
            <person name="Pitluck S."/>
            <person name="Vogel J.P."/>
            <person name="Garvin D.F."/>
            <person name="Mockler T.C."/>
            <person name="Schmutz J."/>
            <person name="Rokhsar D."/>
            <person name="Bevan M.W."/>
        </authorList>
    </citation>
    <scope>NUCLEOTIDE SEQUENCE</scope>
    <source>
        <strain evidence="2">Bd21</strain>
    </source>
</reference>
<evidence type="ECO:0000256" key="1">
    <source>
        <dbReference type="SAM" id="MobiDB-lite"/>
    </source>
</evidence>
<reference evidence="3" key="3">
    <citation type="submission" date="2018-08" db="UniProtKB">
        <authorList>
            <consortium name="EnsemblPlants"/>
        </authorList>
    </citation>
    <scope>IDENTIFICATION</scope>
    <source>
        <strain evidence="3">cv. Bd21</strain>
    </source>
</reference>
<dbReference type="AlphaFoldDB" id="A0A0Q3N867"/>
<name>A0A0Q3N867_BRADI</name>
<dbReference type="EnsemblPlants" id="KQK12862">
    <property type="protein sequence ID" value="KQK12862"/>
    <property type="gene ID" value="BRADI_1g06451v3"/>
</dbReference>
<feature type="region of interest" description="Disordered" evidence="1">
    <location>
        <begin position="1"/>
        <end position="40"/>
    </location>
</feature>
<dbReference type="FunCoup" id="A0A0Q3N867">
    <property type="interactions" value="3"/>
</dbReference>
<evidence type="ECO:0000313" key="3">
    <source>
        <dbReference type="EnsemblPlants" id="KQK12862"/>
    </source>
</evidence>
<dbReference type="EMBL" id="CM000880">
    <property type="protein sequence ID" value="KQK12862.2"/>
    <property type="molecule type" value="Genomic_DNA"/>
</dbReference>
<reference evidence="2 3" key="1">
    <citation type="journal article" date="2010" name="Nature">
        <title>Genome sequencing and analysis of the model grass Brachypodium distachyon.</title>
        <authorList>
            <consortium name="International Brachypodium Initiative"/>
        </authorList>
    </citation>
    <scope>NUCLEOTIDE SEQUENCE [LARGE SCALE GENOMIC DNA]</scope>
    <source>
        <strain evidence="2 3">Bd21</strain>
    </source>
</reference>
<dbReference type="ExpressionAtlas" id="A0A0Q3N867">
    <property type="expression patterns" value="baseline"/>
</dbReference>
<proteinExistence type="predicted"/>
<sequence>MLPPQHNTRHGPKTHTQPNNRYPHERSTPRTTTNLNKSSRITRTEPLNFLFTPKPAGSLLDAVLLLEHADELIHLLRRVEALGDALPLAAPLRPRRQLRRNLLQGELPELLIAMEPRRERREGGIHEPEPVFPTEKLLLPELRLQGPQNLLHLLPRLHLGFPLELPEPGAAVVDLLVDVVGPEPGLRARVRVGGGVGGKKLAGVGEGFVEVLDDDEGLVDGAAVVEEAGDLLVDRRDPDPLPERAHPEVQQRQALLLARHCRIFSFSVDFDCVLCVCSFVRVVKCVRMKAEGLGIYRGEERGGLVCVSFQNTLVL</sequence>
<feature type="compositionally biased region" description="Polar residues" evidence="1">
    <location>
        <begin position="29"/>
        <end position="40"/>
    </location>
</feature>
<evidence type="ECO:0000313" key="4">
    <source>
        <dbReference type="Proteomes" id="UP000008810"/>
    </source>
</evidence>
<dbReference type="InParanoid" id="A0A0Q3N867"/>